<proteinExistence type="predicted"/>
<gene>
    <name evidence="2" type="ORF">AK812_SmicGene36159</name>
</gene>
<dbReference type="Proteomes" id="UP000186817">
    <property type="component" value="Unassembled WGS sequence"/>
</dbReference>
<evidence type="ECO:0000313" key="3">
    <source>
        <dbReference type="Proteomes" id="UP000186817"/>
    </source>
</evidence>
<accession>A0A1Q9CJL4</accession>
<keyword evidence="3" id="KW-1185">Reference proteome</keyword>
<organism evidence="2 3">
    <name type="scientific">Symbiodinium microadriaticum</name>
    <name type="common">Dinoflagellate</name>
    <name type="synonym">Zooxanthella microadriatica</name>
    <dbReference type="NCBI Taxonomy" id="2951"/>
    <lineage>
        <taxon>Eukaryota</taxon>
        <taxon>Sar</taxon>
        <taxon>Alveolata</taxon>
        <taxon>Dinophyceae</taxon>
        <taxon>Suessiales</taxon>
        <taxon>Symbiodiniaceae</taxon>
        <taxon>Symbiodinium</taxon>
    </lineage>
</organism>
<dbReference type="EMBL" id="LSRX01001139">
    <property type="protein sequence ID" value="OLP83112.1"/>
    <property type="molecule type" value="Genomic_DNA"/>
</dbReference>
<feature type="compositionally biased region" description="Polar residues" evidence="1">
    <location>
        <begin position="1"/>
        <end position="12"/>
    </location>
</feature>
<evidence type="ECO:0000313" key="2">
    <source>
        <dbReference type="EMBL" id="OLP83112.1"/>
    </source>
</evidence>
<reference evidence="2 3" key="1">
    <citation type="submission" date="2016-02" db="EMBL/GenBank/DDBJ databases">
        <title>Genome analysis of coral dinoflagellate symbionts highlights evolutionary adaptations to a symbiotic lifestyle.</title>
        <authorList>
            <person name="Aranda M."/>
            <person name="Li Y."/>
            <person name="Liew Y.J."/>
            <person name="Baumgarten S."/>
            <person name="Simakov O."/>
            <person name="Wilson M."/>
            <person name="Piel J."/>
            <person name="Ashoor H."/>
            <person name="Bougouffa S."/>
            <person name="Bajic V.B."/>
            <person name="Ryu T."/>
            <person name="Ravasi T."/>
            <person name="Bayer T."/>
            <person name="Micklem G."/>
            <person name="Kim H."/>
            <person name="Bhak J."/>
            <person name="Lajeunesse T.C."/>
            <person name="Voolstra C.R."/>
        </authorList>
    </citation>
    <scope>NUCLEOTIDE SEQUENCE [LARGE SCALE GENOMIC DNA]</scope>
    <source>
        <strain evidence="2 3">CCMP2467</strain>
    </source>
</reference>
<dbReference type="AlphaFoldDB" id="A0A1Q9CJL4"/>
<sequence>MSFRTNGSTSDSAPRPLDDFCSDEKAPRSRQVAAAVGFPCLQSVRVEAAGSGGVEPPCVLQDFMHGRFASSTSSCLQGSSSRELVRVRCAATVMMPLQRETWAARRAERTAACALAARACARSRKEALGSRPQRPPVSRAEPQGGCGFRASAASCLAQELGVGFAPRAPCCELKGEAPGWLRFAGTSDGVGAGGIDSKLSRMPKWHAIAHDLGPPRIGYGDREINVSEAHVAGDPCPSLLADTGDCPLEREGAGS</sequence>
<protein>
    <submittedName>
        <fullName evidence="2">Uncharacterized protein</fullName>
    </submittedName>
</protein>
<evidence type="ECO:0000256" key="1">
    <source>
        <dbReference type="SAM" id="MobiDB-lite"/>
    </source>
</evidence>
<name>A0A1Q9CJL4_SYMMI</name>
<feature type="region of interest" description="Disordered" evidence="1">
    <location>
        <begin position="1"/>
        <end position="23"/>
    </location>
</feature>
<comment type="caution">
    <text evidence="2">The sequence shown here is derived from an EMBL/GenBank/DDBJ whole genome shotgun (WGS) entry which is preliminary data.</text>
</comment>